<dbReference type="NCBIfam" id="TIGR01068">
    <property type="entry name" value="thioredoxin"/>
    <property type="match status" value="1"/>
</dbReference>
<dbReference type="CDD" id="cd02947">
    <property type="entry name" value="TRX_family"/>
    <property type="match status" value="1"/>
</dbReference>
<keyword evidence="3" id="KW-0479">Metal-binding</keyword>
<dbReference type="EMBL" id="FO203512">
    <property type="protein sequence ID" value="CCK74728.1"/>
    <property type="molecule type" value="Genomic_DNA"/>
</dbReference>
<keyword evidence="10" id="KW-1185">Reference proteome</keyword>
<dbReference type="PROSITE" id="PS00194">
    <property type="entry name" value="THIOREDOXIN_1"/>
    <property type="match status" value="1"/>
</dbReference>
<dbReference type="InterPro" id="IPR036249">
    <property type="entry name" value="Thioredoxin-like_sf"/>
</dbReference>
<keyword evidence="5" id="KW-1015">Disulfide bond</keyword>
<dbReference type="AlphaFoldDB" id="R4YNL1"/>
<keyword evidence="2" id="KW-0813">Transport</keyword>
<dbReference type="GO" id="GO:0005829">
    <property type="term" value="C:cytosol"/>
    <property type="evidence" value="ECO:0007669"/>
    <property type="project" value="TreeGrafter"/>
</dbReference>
<evidence type="ECO:0000256" key="5">
    <source>
        <dbReference type="ARBA" id="ARBA00023157"/>
    </source>
</evidence>
<name>R4YNL1_OLEAN</name>
<dbReference type="GO" id="GO:0015035">
    <property type="term" value="F:protein-disulfide reductase activity"/>
    <property type="evidence" value="ECO:0007669"/>
    <property type="project" value="UniProtKB-UniRule"/>
</dbReference>
<dbReference type="PANTHER" id="PTHR45663">
    <property type="entry name" value="GEO12009P1"/>
    <property type="match status" value="1"/>
</dbReference>
<dbReference type="KEGG" id="oai:OLEAN_C05520"/>
<evidence type="ECO:0000259" key="8">
    <source>
        <dbReference type="PROSITE" id="PS51352"/>
    </source>
</evidence>
<dbReference type="Gene3D" id="3.40.30.10">
    <property type="entry name" value="Glutaredoxin"/>
    <property type="match status" value="1"/>
</dbReference>
<sequence length="144" mass="15922">MLIVCSHCHATNRIPEGRKASEGQCGKCKQTIWQGKPVDLSESQFAKYTSKNDMPVVVDFWASWCGPCKAMAPAYAQVAEQMKDQALFAKVNTENAQQLGSQLNIRSIPTLAVFRNGKEVDRIAGALPANQLQQWIQQALSKMP</sequence>
<evidence type="ECO:0000256" key="1">
    <source>
        <dbReference type="ARBA" id="ARBA00008987"/>
    </source>
</evidence>
<keyword evidence="4" id="KW-0249">Electron transport</keyword>
<dbReference type="SUPFAM" id="SSF52833">
    <property type="entry name" value="Thioredoxin-like"/>
    <property type="match status" value="1"/>
</dbReference>
<dbReference type="InterPro" id="IPR049299">
    <property type="entry name" value="Thio2_N"/>
</dbReference>
<dbReference type="STRING" id="698738.OLEAN_C05520"/>
<evidence type="ECO:0000256" key="6">
    <source>
        <dbReference type="ARBA" id="ARBA00023284"/>
    </source>
</evidence>
<dbReference type="InterPro" id="IPR013766">
    <property type="entry name" value="Thioredoxin_domain"/>
</dbReference>
<dbReference type="Proteomes" id="UP000032749">
    <property type="component" value="Chromosome"/>
</dbReference>
<dbReference type="PANTHER" id="PTHR45663:SF40">
    <property type="entry name" value="THIOREDOXIN 2"/>
    <property type="match status" value="1"/>
</dbReference>
<dbReference type="InterPro" id="IPR017937">
    <property type="entry name" value="Thioredoxin_CS"/>
</dbReference>
<dbReference type="Gene3D" id="2.30.30.380">
    <property type="entry name" value="Zn-finger domain of Sec23/24"/>
    <property type="match status" value="1"/>
</dbReference>
<evidence type="ECO:0000313" key="10">
    <source>
        <dbReference type="Proteomes" id="UP000032749"/>
    </source>
</evidence>
<dbReference type="FunFam" id="3.40.30.10:FF:000001">
    <property type="entry name" value="Thioredoxin"/>
    <property type="match status" value="1"/>
</dbReference>
<dbReference type="Pfam" id="PF21352">
    <property type="entry name" value="Zn_ribbon_Thio2"/>
    <property type="match status" value="1"/>
</dbReference>
<gene>
    <name evidence="9" type="ORF">OLEAN_C05520</name>
</gene>
<evidence type="ECO:0000256" key="7">
    <source>
        <dbReference type="NCBIfam" id="TIGR01068"/>
    </source>
</evidence>
<evidence type="ECO:0000256" key="4">
    <source>
        <dbReference type="ARBA" id="ARBA00022982"/>
    </source>
</evidence>
<dbReference type="GO" id="GO:0046872">
    <property type="term" value="F:metal ion binding"/>
    <property type="evidence" value="ECO:0007669"/>
    <property type="project" value="UniProtKB-KW"/>
</dbReference>
<evidence type="ECO:0000313" key="9">
    <source>
        <dbReference type="EMBL" id="CCK74728.1"/>
    </source>
</evidence>
<reference evidence="9 10" key="1">
    <citation type="journal article" date="2013" name="Nat. Commun.">
        <title>Genome sequence and functional genomic analysis of the oil-degrading bacterium Oleispira antarctica.</title>
        <authorList>
            <person name="Kube M."/>
            <person name="Chernikova T.N."/>
            <person name="Al-Ramahi Y."/>
            <person name="Beloqui A."/>
            <person name="Lopez-Cortez N."/>
            <person name="Guazzaroni M.E."/>
            <person name="Heipieper H.J."/>
            <person name="Klages S."/>
            <person name="Kotsyurbenko O.R."/>
            <person name="Langer I."/>
            <person name="Nechitaylo T.Y."/>
            <person name="Lunsdorf H."/>
            <person name="Fernandez M."/>
            <person name="Juarez S."/>
            <person name="Ciordia S."/>
            <person name="Singer A."/>
            <person name="Kagan O."/>
            <person name="Egorova O."/>
            <person name="Petit P.A."/>
            <person name="Stogios P."/>
            <person name="Kim Y."/>
            <person name="Tchigvintsev A."/>
            <person name="Flick R."/>
            <person name="Denaro R."/>
            <person name="Genovese M."/>
            <person name="Albar J.P."/>
            <person name="Reva O.N."/>
            <person name="Martinez-Gomariz M."/>
            <person name="Tran H."/>
            <person name="Ferrer M."/>
            <person name="Savchenko A."/>
            <person name="Yakunin A.F."/>
            <person name="Yakimov M.M."/>
            <person name="Golyshina O.V."/>
            <person name="Reinhardt R."/>
            <person name="Golyshin P.N."/>
        </authorList>
    </citation>
    <scope>NUCLEOTIDE SEQUENCE [LARGE SCALE GENOMIC DNA]</scope>
</reference>
<dbReference type="HOGENOM" id="CLU_090389_10_0_6"/>
<evidence type="ECO:0000256" key="2">
    <source>
        <dbReference type="ARBA" id="ARBA00022448"/>
    </source>
</evidence>
<dbReference type="PROSITE" id="PS51352">
    <property type="entry name" value="THIOREDOXIN_2"/>
    <property type="match status" value="1"/>
</dbReference>
<dbReference type="OrthoDB" id="9790390at2"/>
<dbReference type="Pfam" id="PF00085">
    <property type="entry name" value="Thioredoxin"/>
    <property type="match status" value="1"/>
</dbReference>
<comment type="similarity">
    <text evidence="1">Belongs to the thioredoxin family.</text>
</comment>
<dbReference type="InterPro" id="IPR005746">
    <property type="entry name" value="Thioredoxin"/>
</dbReference>
<organism evidence="9 10">
    <name type="scientific">Oleispira antarctica RB-8</name>
    <dbReference type="NCBI Taxonomy" id="698738"/>
    <lineage>
        <taxon>Bacteria</taxon>
        <taxon>Pseudomonadati</taxon>
        <taxon>Pseudomonadota</taxon>
        <taxon>Gammaproteobacteria</taxon>
        <taxon>Oceanospirillales</taxon>
        <taxon>Oceanospirillaceae</taxon>
        <taxon>Oleispira</taxon>
    </lineage>
</organism>
<accession>R4YNL1</accession>
<proteinExistence type="inferred from homology"/>
<dbReference type="NCBIfam" id="NF008229">
    <property type="entry name" value="PRK10996.1"/>
    <property type="match status" value="1"/>
</dbReference>
<keyword evidence="6" id="KW-0676">Redox-active center</keyword>
<protein>
    <recommendedName>
        <fullName evidence="7">Thioredoxin</fullName>
    </recommendedName>
</protein>
<feature type="domain" description="Thioredoxin" evidence="8">
    <location>
        <begin position="14"/>
        <end position="141"/>
    </location>
</feature>
<dbReference type="PRINTS" id="PR00421">
    <property type="entry name" value="THIOREDOXIN"/>
</dbReference>
<dbReference type="PATRIC" id="fig|698738.3.peg.569"/>
<evidence type="ECO:0000256" key="3">
    <source>
        <dbReference type="ARBA" id="ARBA00022723"/>
    </source>
</evidence>